<dbReference type="AlphaFoldDB" id="D8LK81"/>
<dbReference type="Pfam" id="PF07855">
    <property type="entry name" value="ATG101"/>
    <property type="match status" value="1"/>
</dbReference>
<evidence type="ECO:0000256" key="3">
    <source>
        <dbReference type="ARBA" id="ARBA00023006"/>
    </source>
</evidence>
<dbReference type="PANTHER" id="PTHR13292:SF0">
    <property type="entry name" value="AUTOPHAGY-RELATED PROTEIN 101"/>
    <property type="match status" value="1"/>
</dbReference>
<sequence length="135" mass="15491">MNLKEHVLEELELHEYYVRDALQCLLHTILFVRAPGSLRPRESHCENFGLSFARCGARDVDVAVDGALEDFWRSLRPAGPDLSKGWIAVSFFMRREKKSFGLFLKEEKVVWEQWVVPVLVNTSPRPTEADDTSVS</sequence>
<protein>
    <recommendedName>
        <fullName evidence="2">Autophagy-related protein 101</fullName>
    </recommendedName>
</protein>
<comment type="similarity">
    <text evidence="1">Belongs to the ATG101 family.</text>
</comment>
<dbReference type="eggNOG" id="KOG4493">
    <property type="taxonomic scope" value="Eukaryota"/>
</dbReference>
<dbReference type="OrthoDB" id="10259639at2759"/>
<gene>
    <name evidence="4" type="ORF">Esi_0283_0002</name>
</gene>
<dbReference type="GO" id="GO:0000407">
    <property type="term" value="C:phagophore assembly site"/>
    <property type="evidence" value="ECO:0007669"/>
    <property type="project" value="TreeGrafter"/>
</dbReference>
<evidence type="ECO:0000256" key="2">
    <source>
        <dbReference type="ARBA" id="ARBA00018874"/>
    </source>
</evidence>
<accession>D8LK81</accession>
<dbReference type="GO" id="GO:0019901">
    <property type="term" value="F:protein kinase binding"/>
    <property type="evidence" value="ECO:0007669"/>
    <property type="project" value="TreeGrafter"/>
</dbReference>
<reference evidence="4 5" key="1">
    <citation type="journal article" date="2010" name="Nature">
        <title>The Ectocarpus genome and the independent evolution of multicellularity in brown algae.</title>
        <authorList>
            <person name="Cock J.M."/>
            <person name="Sterck L."/>
            <person name="Rouze P."/>
            <person name="Scornet D."/>
            <person name="Allen A.E."/>
            <person name="Amoutzias G."/>
            <person name="Anthouard V."/>
            <person name="Artiguenave F."/>
            <person name="Aury J.M."/>
            <person name="Badger J.H."/>
            <person name="Beszteri B."/>
            <person name="Billiau K."/>
            <person name="Bonnet E."/>
            <person name="Bothwell J.H."/>
            <person name="Bowler C."/>
            <person name="Boyen C."/>
            <person name="Brownlee C."/>
            <person name="Carrano C.J."/>
            <person name="Charrier B."/>
            <person name="Cho G.Y."/>
            <person name="Coelho S.M."/>
            <person name="Collen J."/>
            <person name="Corre E."/>
            <person name="Da Silva C."/>
            <person name="Delage L."/>
            <person name="Delaroque N."/>
            <person name="Dittami S.M."/>
            <person name="Doulbeau S."/>
            <person name="Elias M."/>
            <person name="Farnham G."/>
            <person name="Gachon C.M."/>
            <person name="Gschloessl B."/>
            <person name="Heesch S."/>
            <person name="Jabbari K."/>
            <person name="Jubin C."/>
            <person name="Kawai H."/>
            <person name="Kimura K."/>
            <person name="Kloareg B."/>
            <person name="Kupper F.C."/>
            <person name="Lang D."/>
            <person name="Le Bail A."/>
            <person name="Leblanc C."/>
            <person name="Lerouge P."/>
            <person name="Lohr M."/>
            <person name="Lopez P.J."/>
            <person name="Martens C."/>
            <person name="Maumus F."/>
            <person name="Michel G."/>
            <person name="Miranda-Saavedra D."/>
            <person name="Morales J."/>
            <person name="Moreau H."/>
            <person name="Motomura T."/>
            <person name="Nagasato C."/>
            <person name="Napoli C.A."/>
            <person name="Nelson D.R."/>
            <person name="Nyvall-Collen P."/>
            <person name="Peters A.F."/>
            <person name="Pommier C."/>
            <person name="Potin P."/>
            <person name="Poulain J."/>
            <person name="Quesneville H."/>
            <person name="Read B."/>
            <person name="Rensing S.A."/>
            <person name="Ritter A."/>
            <person name="Rousvoal S."/>
            <person name="Samanta M."/>
            <person name="Samson G."/>
            <person name="Schroeder D.C."/>
            <person name="Segurens B."/>
            <person name="Strittmatter M."/>
            <person name="Tonon T."/>
            <person name="Tregear J.W."/>
            <person name="Valentin K."/>
            <person name="von Dassow P."/>
            <person name="Yamagishi T."/>
            <person name="Van de Peer Y."/>
            <person name="Wincker P."/>
        </authorList>
    </citation>
    <scope>NUCLEOTIDE SEQUENCE [LARGE SCALE GENOMIC DNA]</scope>
    <source>
        <strain evidence="5">Ec32 / CCAP1310/4</strain>
    </source>
</reference>
<dbReference type="STRING" id="2880.D8LK81"/>
<proteinExistence type="inferred from homology"/>
<evidence type="ECO:0000313" key="5">
    <source>
        <dbReference type="Proteomes" id="UP000002630"/>
    </source>
</evidence>
<dbReference type="InParanoid" id="D8LK81"/>
<keyword evidence="3" id="KW-0072">Autophagy</keyword>
<evidence type="ECO:0000313" key="4">
    <source>
        <dbReference type="EMBL" id="CBN79615.1"/>
    </source>
</evidence>
<dbReference type="EMBL" id="FN649760">
    <property type="protein sequence ID" value="CBN79615.1"/>
    <property type="molecule type" value="Genomic_DNA"/>
</dbReference>
<dbReference type="Proteomes" id="UP000002630">
    <property type="component" value="Unassembled WGS sequence"/>
</dbReference>
<organism evidence="4 5">
    <name type="scientific">Ectocarpus siliculosus</name>
    <name type="common">Brown alga</name>
    <name type="synonym">Conferva siliculosa</name>
    <dbReference type="NCBI Taxonomy" id="2880"/>
    <lineage>
        <taxon>Eukaryota</taxon>
        <taxon>Sar</taxon>
        <taxon>Stramenopiles</taxon>
        <taxon>Ochrophyta</taxon>
        <taxon>PX clade</taxon>
        <taxon>Phaeophyceae</taxon>
        <taxon>Ectocarpales</taxon>
        <taxon>Ectocarpaceae</taxon>
        <taxon>Ectocarpus</taxon>
    </lineage>
</organism>
<dbReference type="PANTHER" id="PTHR13292">
    <property type="entry name" value="AUTOPHAGY-RELATED PROTEIN 101"/>
    <property type="match status" value="1"/>
</dbReference>
<name>D8LK81_ECTSI</name>
<dbReference type="InterPro" id="IPR012445">
    <property type="entry name" value="ATG101"/>
</dbReference>
<keyword evidence="5" id="KW-1185">Reference proteome</keyword>
<dbReference type="GO" id="GO:1990316">
    <property type="term" value="C:Atg1/ULK1 kinase complex"/>
    <property type="evidence" value="ECO:0007669"/>
    <property type="project" value="TreeGrafter"/>
</dbReference>
<dbReference type="GO" id="GO:0000045">
    <property type="term" value="P:autophagosome assembly"/>
    <property type="evidence" value="ECO:0007669"/>
    <property type="project" value="TreeGrafter"/>
</dbReference>
<evidence type="ECO:0000256" key="1">
    <source>
        <dbReference type="ARBA" id="ARBA00007130"/>
    </source>
</evidence>